<feature type="domain" description="Homeobox" evidence="4">
    <location>
        <begin position="34"/>
        <end position="95"/>
    </location>
</feature>
<evidence type="ECO:0000256" key="3">
    <source>
        <dbReference type="SAM" id="MobiDB-lite"/>
    </source>
</evidence>
<dbReference type="Proteomes" id="UP001295740">
    <property type="component" value="Unassembled WGS sequence"/>
</dbReference>
<keyword evidence="1 2" id="KW-0371">Homeobox</keyword>
<evidence type="ECO:0000256" key="1">
    <source>
        <dbReference type="PROSITE-ProRule" id="PRU00108"/>
    </source>
</evidence>
<proteinExistence type="predicted"/>
<dbReference type="GO" id="GO:0005634">
    <property type="term" value="C:nucleus"/>
    <property type="evidence" value="ECO:0007669"/>
    <property type="project" value="UniProtKB-SubCell"/>
</dbReference>
<evidence type="ECO:0000313" key="5">
    <source>
        <dbReference type="EMBL" id="CAJ2504298.1"/>
    </source>
</evidence>
<gene>
    <name evidence="5" type="ORF">KHLLAP_LOCUS4766</name>
</gene>
<comment type="subcellular location">
    <subcellularLocation>
        <location evidence="1 2">Nucleus</location>
    </subcellularLocation>
</comment>
<dbReference type="SMART" id="SM00389">
    <property type="entry name" value="HOX"/>
    <property type="match status" value="1"/>
</dbReference>
<feature type="region of interest" description="Disordered" evidence="3">
    <location>
        <begin position="171"/>
        <end position="197"/>
    </location>
</feature>
<dbReference type="InterPro" id="IPR009057">
    <property type="entry name" value="Homeodomain-like_sf"/>
</dbReference>
<keyword evidence="6" id="KW-1185">Reference proteome</keyword>
<dbReference type="Gene3D" id="1.10.10.60">
    <property type="entry name" value="Homeodomain-like"/>
    <property type="match status" value="1"/>
</dbReference>
<organism evidence="5 6">
    <name type="scientific">Anthostomella pinea</name>
    <dbReference type="NCBI Taxonomy" id="933095"/>
    <lineage>
        <taxon>Eukaryota</taxon>
        <taxon>Fungi</taxon>
        <taxon>Dikarya</taxon>
        <taxon>Ascomycota</taxon>
        <taxon>Pezizomycotina</taxon>
        <taxon>Sordariomycetes</taxon>
        <taxon>Xylariomycetidae</taxon>
        <taxon>Xylariales</taxon>
        <taxon>Xylariaceae</taxon>
        <taxon>Anthostomella</taxon>
    </lineage>
</organism>
<comment type="caution">
    <text evidence="5">The sequence shown here is derived from an EMBL/GenBank/DDBJ whole genome shotgun (WGS) entry which is preliminary data.</text>
</comment>
<evidence type="ECO:0000256" key="2">
    <source>
        <dbReference type="RuleBase" id="RU000682"/>
    </source>
</evidence>
<evidence type="ECO:0000259" key="4">
    <source>
        <dbReference type="PROSITE" id="PS50071"/>
    </source>
</evidence>
<reference evidence="5" key="1">
    <citation type="submission" date="2023-10" db="EMBL/GenBank/DDBJ databases">
        <authorList>
            <person name="Hackl T."/>
        </authorList>
    </citation>
    <scope>NUCLEOTIDE SEQUENCE</scope>
</reference>
<dbReference type="EMBL" id="CAUWAG010000006">
    <property type="protein sequence ID" value="CAJ2504298.1"/>
    <property type="molecule type" value="Genomic_DNA"/>
</dbReference>
<name>A0AAI8VG08_9PEZI</name>
<dbReference type="SUPFAM" id="SSF46689">
    <property type="entry name" value="Homeodomain-like"/>
    <property type="match status" value="1"/>
</dbReference>
<dbReference type="CDD" id="cd00086">
    <property type="entry name" value="homeodomain"/>
    <property type="match status" value="1"/>
</dbReference>
<keyword evidence="1 2" id="KW-0238">DNA-binding</keyword>
<dbReference type="InterPro" id="IPR001356">
    <property type="entry name" value="HD"/>
</dbReference>
<keyword evidence="1 2" id="KW-0539">Nucleus</keyword>
<dbReference type="AlphaFoldDB" id="A0AAI8VG08"/>
<feature type="DNA-binding region" description="Homeobox" evidence="1">
    <location>
        <begin position="36"/>
        <end position="96"/>
    </location>
</feature>
<dbReference type="PROSITE" id="PS50071">
    <property type="entry name" value="HOMEOBOX_2"/>
    <property type="match status" value="1"/>
</dbReference>
<dbReference type="Pfam" id="PF00046">
    <property type="entry name" value="Homeodomain"/>
    <property type="match status" value="1"/>
</dbReference>
<protein>
    <submittedName>
        <fullName evidence="5">Uu.00g116920.m01.CDS01</fullName>
    </submittedName>
</protein>
<accession>A0AAI8VG08</accession>
<evidence type="ECO:0000313" key="6">
    <source>
        <dbReference type="Proteomes" id="UP001295740"/>
    </source>
</evidence>
<dbReference type="GO" id="GO:0003677">
    <property type="term" value="F:DNA binding"/>
    <property type="evidence" value="ECO:0007669"/>
    <property type="project" value="UniProtKB-UniRule"/>
</dbReference>
<sequence length="197" mass="22454">MAPPFNEAQMEYLEKGWQFRFDNEPYFSNRAAHESGRPRAQAKTPRQLGLLEASFAADHYPTTTQMIILTHQTGGLRPKPVKDWFESQRRKLERNGGLLFTKRDRVGMDEAGGAARAARMWRRYGKEGGRYAMDLWLGRMGGGRRRSGSGNGVRVRVRVRVKRGEEVRVSITSRKRSKPKVQGIPRWLLEGPEGRAG</sequence>